<evidence type="ECO:0000313" key="3">
    <source>
        <dbReference type="Proteomes" id="UP000398389"/>
    </source>
</evidence>
<name>A0A5E8BZI9_9ASCO</name>
<evidence type="ECO:0000256" key="1">
    <source>
        <dbReference type="SAM" id="SignalP"/>
    </source>
</evidence>
<dbReference type="Pfam" id="PF17056">
    <property type="entry name" value="KRE1"/>
    <property type="match status" value="1"/>
</dbReference>
<reference evidence="2 3" key="1">
    <citation type="submission" date="2019-09" db="EMBL/GenBank/DDBJ databases">
        <authorList>
            <person name="Brejova B."/>
        </authorList>
    </citation>
    <scope>NUCLEOTIDE SEQUENCE [LARGE SCALE GENOMIC DNA]</scope>
</reference>
<feature type="chain" id="PRO_5023115556" evidence="1">
    <location>
        <begin position="25"/>
        <end position="109"/>
    </location>
</feature>
<organism evidence="2 3">
    <name type="scientific">Magnusiomyces paraingens</name>
    <dbReference type="NCBI Taxonomy" id="2606893"/>
    <lineage>
        <taxon>Eukaryota</taxon>
        <taxon>Fungi</taxon>
        <taxon>Dikarya</taxon>
        <taxon>Ascomycota</taxon>
        <taxon>Saccharomycotina</taxon>
        <taxon>Dipodascomycetes</taxon>
        <taxon>Dipodascales</taxon>
        <taxon>Dipodascaceae</taxon>
        <taxon>Magnusiomyces</taxon>
    </lineage>
</organism>
<proteinExistence type="predicted"/>
<dbReference type="Proteomes" id="UP000398389">
    <property type="component" value="Unassembled WGS sequence"/>
</dbReference>
<dbReference type="InterPro" id="IPR031452">
    <property type="entry name" value="Kre1"/>
</dbReference>
<dbReference type="GO" id="GO:0031505">
    <property type="term" value="P:fungal-type cell wall organization"/>
    <property type="evidence" value="ECO:0007669"/>
    <property type="project" value="InterPro"/>
</dbReference>
<evidence type="ECO:0000313" key="2">
    <source>
        <dbReference type="EMBL" id="VVT56864.1"/>
    </source>
</evidence>
<sequence length="109" mass="11798">MNTLIRSIFSAILLMTLFLSTTNAQVYKKTSATKTSTKTTATTQWPTSVWYTKVTAGVTTAYLSAFYQSFDPMYTALQEPSSGTIGLGTLSGTVGTVRPLKTLTVTTKH</sequence>
<feature type="signal peptide" evidence="1">
    <location>
        <begin position="1"/>
        <end position="24"/>
    </location>
</feature>
<protein>
    <submittedName>
        <fullName evidence="2">Uncharacterized protein</fullName>
    </submittedName>
</protein>
<dbReference type="EMBL" id="CABVLU010000004">
    <property type="protein sequence ID" value="VVT56864.1"/>
    <property type="molecule type" value="Genomic_DNA"/>
</dbReference>
<dbReference type="GeneID" id="43584165"/>
<dbReference type="AlphaFoldDB" id="A0A5E8BZI9"/>
<gene>
    <name evidence="2" type="ORF">SAPINGB_P005351</name>
</gene>
<accession>A0A5E8BZI9</accession>
<dbReference type="RefSeq" id="XP_031855956.1">
    <property type="nucleotide sequence ID" value="XM_032000065.1"/>
</dbReference>
<keyword evidence="1" id="KW-0732">Signal</keyword>
<keyword evidence="3" id="KW-1185">Reference proteome</keyword>